<comment type="function">
    <text evidence="4">Located on the platform of the 30S subunit, it bridges several disparate RNA helices of the 16S rRNA. Forms part of the Shine-Dalgarno cleft in the 70S ribosome.</text>
</comment>
<evidence type="ECO:0000313" key="5">
    <source>
        <dbReference type="EMBL" id="OGZ65904.1"/>
    </source>
</evidence>
<comment type="subunit">
    <text evidence="4">Part of the 30S ribosomal subunit. Interacts with proteins S7 and S18. Binds to IF-3.</text>
</comment>
<sequence>MEAGLKKEVKVKSAERVLEARVYVSSSYNNTIITLTNNKGQVLASKSAGAVGFKGTKKSTSFAASRVAEAIANICKKIGVEKLEVSIKGIGAGRESAVRTLVNQGLNVVSIKDITPIPHNGVKPKKVRRV</sequence>
<keyword evidence="4" id="KW-0699">rRNA-binding</keyword>
<dbReference type="PANTHER" id="PTHR11759">
    <property type="entry name" value="40S RIBOSOMAL PROTEIN S14/30S RIBOSOMAL PROTEIN S11"/>
    <property type="match status" value="1"/>
</dbReference>
<dbReference type="GO" id="GO:0003735">
    <property type="term" value="F:structural constituent of ribosome"/>
    <property type="evidence" value="ECO:0007669"/>
    <property type="project" value="InterPro"/>
</dbReference>
<dbReference type="Pfam" id="PF00411">
    <property type="entry name" value="Ribosomal_S11"/>
    <property type="match status" value="1"/>
</dbReference>
<dbReference type="Proteomes" id="UP000178774">
    <property type="component" value="Unassembled WGS sequence"/>
</dbReference>
<dbReference type="GO" id="GO:0006412">
    <property type="term" value="P:translation"/>
    <property type="evidence" value="ECO:0007669"/>
    <property type="project" value="UniProtKB-UniRule"/>
</dbReference>
<reference evidence="5 6" key="1">
    <citation type="journal article" date="2016" name="Nat. Commun.">
        <title>Thousands of microbial genomes shed light on interconnected biogeochemical processes in an aquifer system.</title>
        <authorList>
            <person name="Anantharaman K."/>
            <person name="Brown C.T."/>
            <person name="Hug L.A."/>
            <person name="Sharon I."/>
            <person name="Castelle C.J."/>
            <person name="Probst A.J."/>
            <person name="Thomas B.C."/>
            <person name="Singh A."/>
            <person name="Wilkins M.J."/>
            <person name="Karaoz U."/>
            <person name="Brodie E.L."/>
            <person name="Williams K.H."/>
            <person name="Hubbard S.S."/>
            <person name="Banfield J.F."/>
        </authorList>
    </citation>
    <scope>NUCLEOTIDE SEQUENCE [LARGE SCALE GENOMIC DNA]</scope>
</reference>
<dbReference type="Gene3D" id="3.30.420.80">
    <property type="entry name" value="Ribosomal protein S11"/>
    <property type="match status" value="1"/>
</dbReference>
<dbReference type="InterPro" id="IPR036967">
    <property type="entry name" value="Ribosomal_uS11_sf"/>
</dbReference>
<dbReference type="GO" id="GO:0019843">
    <property type="term" value="F:rRNA binding"/>
    <property type="evidence" value="ECO:0007669"/>
    <property type="project" value="UniProtKB-UniRule"/>
</dbReference>
<dbReference type="SUPFAM" id="SSF53137">
    <property type="entry name" value="Translational machinery components"/>
    <property type="match status" value="1"/>
</dbReference>
<dbReference type="NCBIfam" id="NF003698">
    <property type="entry name" value="PRK05309.1"/>
    <property type="match status" value="1"/>
</dbReference>
<keyword evidence="2 4" id="KW-0689">Ribosomal protein</keyword>
<keyword evidence="3 4" id="KW-0687">Ribonucleoprotein</keyword>
<comment type="caution">
    <text evidence="5">The sequence shown here is derived from an EMBL/GenBank/DDBJ whole genome shotgun (WGS) entry which is preliminary data.</text>
</comment>
<name>A0A1G2HTQ6_9BACT</name>
<evidence type="ECO:0000256" key="4">
    <source>
        <dbReference type="HAMAP-Rule" id="MF_01310"/>
    </source>
</evidence>
<dbReference type="GO" id="GO:1990904">
    <property type="term" value="C:ribonucleoprotein complex"/>
    <property type="evidence" value="ECO:0007669"/>
    <property type="project" value="UniProtKB-KW"/>
</dbReference>
<gene>
    <name evidence="4" type="primary">rpsK</name>
    <name evidence="5" type="ORF">A2822_00165</name>
</gene>
<evidence type="ECO:0000256" key="3">
    <source>
        <dbReference type="ARBA" id="ARBA00023274"/>
    </source>
</evidence>
<organism evidence="5 6">
    <name type="scientific">Candidatus Staskawiczbacteria bacterium RIFCSPHIGHO2_01_FULL_41_41</name>
    <dbReference type="NCBI Taxonomy" id="1802203"/>
    <lineage>
        <taxon>Bacteria</taxon>
        <taxon>Candidatus Staskawicziibacteriota</taxon>
    </lineage>
</organism>
<keyword evidence="4" id="KW-0694">RNA-binding</keyword>
<dbReference type="HAMAP" id="MF_01310">
    <property type="entry name" value="Ribosomal_uS11"/>
    <property type="match status" value="1"/>
</dbReference>
<protein>
    <recommendedName>
        <fullName evidence="4">Small ribosomal subunit protein uS11</fullName>
    </recommendedName>
</protein>
<comment type="similarity">
    <text evidence="1 4">Belongs to the universal ribosomal protein uS11 family.</text>
</comment>
<evidence type="ECO:0000313" key="6">
    <source>
        <dbReference type="Proteomes" id="UP000178774"/>
    </source>
</evidence>
<proteinExistence type="inferred from homology"/>
<dbReference type="EMBL" id="MHOP01000012">
    <property type="protein sequence ID" value="OGZ65904.1"/>
    <property type="molecule type" value="Genomic_DNA"/>
</dbReference>
<evidence type="ECO:0000256" key="2">
    <source>
        <dbReference type="ARBA" id="ARBA00022980"/>
    </source>
</evidence>
<dbReference type="GO" id="GO:0005840">
    <property type="term" value="C:ribosome"/>
    <property type="evidence" value="ECO:0007669"/>
    <property type="project" value="UniProtKB-KW"/>
</dbReference>
<accession>A0A1G2HTQ6</accession>
<dbReference type="PIRSF" id="PIRSF002131">
    <property type="entry name" value="Ribosomal_S11"/>
    <property type="match status" value="1"/>
</dbReference>
<dbReference type="InterPro" id="IPR001971">
    <property type="entry name" value="Ribosomal_uS11"/>
</dbReference>
<dbReference type="AlphaFoldDB" id="A0A1G2HTQ6"/>
<evidence type="ECO:0000256" key="1">
    <source>
        <dbReference type="ARBA" id="ARBA00006194"/>
    </source>
</evidence>